<protein>
    <submittedName>
        <fullName evidence="2">Uncharacterized protein</fullName>
    </submittedName>
</protein>
<name>A0A2N5U5G2_9BASI</name>
<reference evidence="2 3" key="1">
    <citation type="submission" date="2017-11" db="EMBL/GenBank/DDBJ databases">
        <title>De novo assembly and phasing of dikaryotic genomes from two isolates of Puccinia coronata f. sp. avenae, the causal agent of oat crown rust.</title>
        <authorList>
            <person name="Miller M.E."/>
            <person name="Zhang Y."/>
            <person name="Omidvar V."/>
            <person name="Sperschneider J."/>
            <person name="Schwessinger B."/>
            <person name="Raley C."/>
            <person name="Palmer J.M."/>
            <person name="Garnica D."/>
            <person name="Upadhyaya N."/>
            <person name="Rathjen J."/>
            <person name="Taylor J.M."/>
            <person name="Park R.F."/>
            <person name="Dodds P.N."/>
            <person name="Hirsch C.D."/>
            <person name="Kianian S.F."/>
            <person name="Figueroa M."/>
        </authorList>
    </citation>
    <scope>NUCLEOTIDE SEQUENCE [LARGE SCALE GENOMIC DNA]</scope>
    <source>
        <strain evidence="2">12NC29</strain>
    </source>
</reference>
<dbReference type="OrthoDB" id="21225at2759"/>
<feature type="region of interest" description="Disordered" evidence="1">
    <location>
        <begin position="394"/>
        <end position="419"/>
    </location>
</feature>
<organism evidence="2 3">
    <name type="scientific">Puccinia coronata f. sp. avenae</name>
    <dbReference type="NCBI Taxonomy" id="200324"/>
    <lineage>
        <taxon>Eukaryota</taxon>
        <taxon>Fungi</taxon>
        <taxon>Dikarya</taxon>
        <taxon>Basidiomycota</taxon>
        <taxon>Pucciniomycotina</taxon>
        <taxon>Pucciniomycetes</taxon>
        <taxon>Pucciniales</taxon>
        <taxon>Pucciniaceae</taxon>
        <taxon>Puccinia</taxon>
    </lineage>
</organism>
<evidence type="ECO:0000313" key="2">
    <source>
        <dbReference type="EMBL" id="PLW32987.1"/>
    </source>
</evidence>
<feature type="region of interest" description="Disordered" evidence="1">
    <location>
        <begin position="445"/>
        <end position="480"/>
    </location>
</feature>
<feature type="region of interest" description="Disordered" evidence="1">
    <location>
        <begin position="36"/>
        <end position="58"/>
    </location>
</feature>
<proteinExistence type="predicted"/>
<dbReference type="AlphaFoldDB" id="A0A2N5U5G2"/>
<evidence type="ECO:0000256" key="1">
    <source>
        <dbReference type="SAM" id="MobiDB-lite"/>
    </source>
</evidence>
<keyword evidence="3" id="KW-1185">Reference proteome</keyword>
<sequence length="566" mass="61114">MGKADSLSCKALQYYRSWPSSYSFAFSTVPSSLSASGHRIQSRSNPTPGAHQEENPSLQDDSCCTSWKCVFDVSLLPPLLSVSSSPQSIVETHKELIPSDEPVPDIKDALRNSSSLRTSIGAQLRASATLARLRMSSNLTSELPLCPDESVSKIIFEKFLGMKLSTGRLTSTGHSWKVTGIFGKGFGRESEETDGASRKSYVAQSHTSVSALTAADELTKFAETTLKGKKAVLFAAEQAAVQSKATLSPFNASSRSIQSNNFIIIDDDVLTLKAQLLNLKASPASLLHLSANVLPNQPSHRPLMSRRIKSSTQVALFEASPKQIHTSIIHFTSISNFRRVQDVLRKHPNGVQWPSIPDILVVPKPIGPRRILTALHTALSRPITEPQFVPIATSPSSPGTPHYFSAASHPLGSSQLGKPSPANHYLGGSYFDTAAKNHLKNEASLRNENPNLGRPPSVQNLTPPGLRTPGTAPGTPGVPWPALLSNEALEYFSKAATENGGSSSTGVVLQSPDERPQAMFFHHSGSSNRLRTDTCNHSYMALFKATTCVDPVRVHLKEAQPMLRSS</sequence>
<dbReference type="EMBL" id="PGCJ01000310">
    <property type="protein sequence ID" value="PLW32987.1"/>
    <property type="molecule type" value="Genomic_DNA"/>
</dbReference>
<feature type="compositionally biased region" description="Low complexity" evidence="1">
    <location>
        <begin position="462"/>
        <end position="480"/>
    </location>
</feature>
<accession>A0A2N5U5G2</accession>
<gene>
    <name evidence="2" type="ORF">PCANC_21957</name>
</gene>
<dbReference type="Proteomes" id="UP000235388">
    <property type="component" value="Unassembled WGS sequence"/>
</dbReference>
<comment type="caution">
    <text evidence="2">The sequence shown here is derived from an EMBL/GenBank/DDBJ whole genome shotgun (WGS) entry which is preliminary data.</text>
</comment>
<dbReference type="STRING" id="200324.A0A2N5U5G2"/>
<evidence type="ECO:0000313" key="3">
    <source>
        <dbReference type="Proteomes" id="UP000235388"/>
    </source>
</evidence>